<dbReference type="AlphaFoldDB" id="A0AAN8MK51"/>
<accession>A0AAN8MK51</accession>
<comment type="caution">
    <text evidence="1">The sequence shown here is derived from an EMBL/GenBank/DDBJ whole genome shotgun (WGS) entry which is preliminary data.</text>
</comment>
<evidence type="ECO:0000313" key="1">
    <source>
        <dbReference type="EMBL" id="KAK6332995.1"/>
    </source>
</evidence>
<keyword evidence="2" id="KW-1185">Reference proteome</keyword>
<reference evidence="1 2" key="1">
    <citation type="submission" date="2019-10" db="EMBL/GenBank/DDBJ databases">
        <authorList>
            <person name="Palmer J.M."/>
        </authorList>
    </citation>
    <scope>NUCLEOTIDE SEQUENCE [LARGE SCALE GENOMIC DNA]</scope>
    <source>
        <strain evidence="1 2">TWF718</strain>
    </source>
</reference>
<protein>
    <submittedName>
        <fullName evidence="1">Uncharacterized protein</fullName>
    </submittedName>
</protein>
<sequence>MPCSAECYRFEDFESLMDDQAVHPGLSRRKFASRLDSVFRKAKRHSDELDFEFRMDLLERKYGDRLAEYDWFIELERLPLIRRIRRANSPYHRSHDMLGYETITPSGGLGTRQTRPLLQLFEEILQSYSRYAILRRTSTN</sequence>
<dbReference type="Proteomes" id="UP001313282">
    <property type="component" value="Unassembled WGS sequence"/>
</dbReference>
<evidence type="ECO:0000313" key="2">
    <source>
        <dbReference type="Proteomes" id="UP001313282"/>
    </source>
</evidence>
<name>A0AAN8MK51_9PEZI</name>
<organism evidence="1 2">
    <name type="scientific">Orbilia javanica</name>
    <dbReference type="NCBI Taxonomy" id="47235"/>
    <lineage>
        <taxon>Eukaryota</taxon>
        <taxon>Fungi</taxon>
        <taxon>Dikarya</taxon>
        <taxon>Ascomycota</taxon>
        <taxon>Pezizomycotina</taxon>
        <taxon>Orbiliomycetes</taxon>
        <taxon>Orbiliales</taxon>
        <taxon>Orbiliaceae</taxon>
        <taxon>Orbilia</taxon>
    </lineage>
</organism>
<dbReference type="EMBL" id="JAVHNR010000009">
    <property type="protein sequence ID" value="KAK6332995.1"/>
    <property type="molecule type" value="Genomic_DNA"/>
</dbReference>
<gene>
    <name evidence="1" type="ORF">TWF718_010820</name>
</gene>
<proteinExistence type="predicted"/>